<dbReference type="eggNOG" id="COG1638">
    <property type="taxonomic scope" value="Bacteria"/>
</dbReference>
<feature type="signal peptide" evidence="6">
    <location>
        <begin position="1"/>
        <end position="23"/>
    </location>
</feature>
<dbReference type="PANTHER" id="PTHR33376:SF4">
    <property type="entry name" value="SIALIC ACID-BINDING PERIPLASMIC PROTEIN SIAP"/>
    <property type="match status" value="1"/>
</dbReference>
<dbReference type="EMBL" id="CP031078">
    <property type="protein sequence ID" value="AYF00591.1"/>
    <property type="molecule type" value="Genomic_DNA"/>
</dbReference>
<dbReference type="EMBL" id="CP020442">
    <property type="protein sequence ID" value="ARC37652.1"/>
    <property type="molecule type" value="Genomic_DNA"/>
</dbReference>
<accession>A0A1V0GV03</accession>
<reference evidence="7" key="2">
    <citation type="submission" date="2017-12" db="EMBL/GenBank/DDBJ databases">
        <title>FDA dAtabase for Regulatory Grade micrObial Sequences (FDA-ARGOS): Supporting development and validation of Infectious Disease Dx tests.</title>
        <authorList>
            <person name="Campos J."/>
            <person name="Goldberg B."/>
            <person name="Tallon L."/>
            <person name="Sadzewicz L."/>
            <person name="Sengamalay N."/>
            <person name="Ott S."/>
            <person name="Godinez A."/>
            <person name="Nagaraj S."/>
            <person name="Vyas G."/>
            <person name="Aluvathingal J."/>
            <person name="Nadendla S."/>
            <person name="Geyer C."/>
            <person name="Nandy P."/>
            <person name="Hobson J."/>
            <person name="Sichtig H."/>
        </authorList>
    </citation>
    <scope>NUCLEOTIDE SEQUENCE</scope>
    <source>
        <strain evidence="7">FDAARGOS_252</strain>
    </source>
</reference>
<dbReference type="NCBIfam" id="TIGR00787">
    <property type="entry name" value="dctP"/>
    <property type="match status" value="1"/>
</dbReference>
<dbReference type="InterPro" id="IPR038404">
    <property type="entry name" value="TRAP_DctP_sf"/>
</dbReference>
<dbReference type="GO" id="GO:0055085">
    <property type="term" value="P:transmembrane transport"/>
    <property type="evidence" value="ECO:0007669"/>
    <property type="project" value="InterPro"/>
</dbReference>
<evidence type="ECO:0000256" key="2">
    <source>
        <dbReference type="ARBA" id="ARBA00009023"/>
    </source>
</evidence>
<protein>
    <submittedName>
        <fullName evidence="7">ABC transporter substrate-binding protein</fullName>
    </submittedName>
</protein>
<organism evidence="7 9">
    <name type="scientific">Paracoccus yeei</name>
    <dbReference type="NCBI Taxonomy" id="147645"/>
    <lineage>
        <taxon>Bacteria</taxon>
        <taxon>Pseudomonadati</taxon>
        <taxon>Pseudomonadota</taxon>
        <taxon>Alphaproteobacteria</taxon>
        <taxon>Rhodobacterales</taxon>
        <taxon>Paracoccaceae</taxon>
        <taxon>Paracoccus</taxon>
    </lineage>
</organism>
<reference evidence="10" key="4">
    <citation type="submission" date="2018-07" db="EMBL/GenBank/DDBJ databases">
        <title>Genome Structure of the Opportunistic Pathogen Paracoccus yeei (Alphaproteobacteria) and Identification of Putative Virulence Factors.</title>
        <authorList>
            <person name="Lasek R."/>
            <person name="Szuplewska M."/>
            <person name="Mitura M."/>
            <person name="Decewicz P."/>
            <person name="Chmielowska C."/>
            <person name="Pawlot A."/>
            <person name="Sentkowska D."/>
            <person name="Czarnecki J."/>
            <person name="Bartosik D."/>
        </authorList>
    </citation>
    <scope>NUCLEOTIDE SEQUENCE [LARGE SCALE GENOMIC DNA]</scope>
    <source>
        <strain evidence="10">CCUG 32053</strain>
    </source>
</reference>
<evidence type="ECO:0000256" key="6">
    <source>
        <dbReference type="SAM" id="SignalP"/>
    </source>
</evidence>
<dbReference type="PIRSF" id="PIRSF006470">
    <property type="entry name" value="DctB"/>
    <property type="match status" value="1"/>
</dbReference>
<proteinExistence type="inferred from homology"/>
<evidence type="ECO:0000256" key="4">
    <source>
        <dbReference type="ARBA" id="ARBA00022729"/>
    </source>
</evidence>
<reference evidence="8" key="3">
    <citation type="journal article" date="2018" name="Front. Microbiol.">
        <title>Genome Structure of the Opportunistic Pathogen Paracoccus yeei (Alphaproteobacteria) and Identification of Putative Virulence Factors.</title>
        <authorList>
            <person name="Lasek R."/>
            <person name="Szuplewska M."/>
            <person name="Mitura M."/>
            <person name="Decewicz P."/>
            <person name="Chmielowska C."/>
            <person name="Pawlot A."/>
            <person name="Sentkowska D."/>
            <person name="Czarnecki J."/>
            <person name="Bartosik D."/>
        </authorList>
    </citation>
    <scope>NUCLEOTIDE SEQUENCE</scope>
    <source>
        <strain evidence="8">CCUG 32053</strain>
    </source>
</reference>
<name>A0A1V0GV03_9RHOB</name>
<dbReference type="Pfam" id="PF03480">
    <property type="entry name" value="DctP"/>
    <property type="match status" value="1"/>
</dbReference>
<keyword evidence="5" id="KW-0574">Periplasm</keyword>
<dbReference type="KEGG" id="pye:A6J80_15875"/>
<keyword evidence="3" id="KW-0813">Transport</keyword>
<dbReference type="Proteomes" id="UP000191257">
    <property type="component" value="Chromosome"/>
</dbReference>
<dbReference type="PANTHER" id="PTHR33376">
    <property type="match status" value="1"/>
</dbReference>
<dbReference type="Gene3D" id="3.40.190.170">
    <property type="entry name" value="Bacterial extracellular solute-binding protein, family 7"/>
    <property type="match status" value="1"/>
</dbReference>
<evidence type="ECO:0000313" key="7">
    <source>
        <dbReference type="EMBL" id="ARC37652.1"/>
    </source>
</evidence>
<dbReference type="GO" id="GO:0030288">
    <property type="term" value="C:outer membrane-bounded periplasmic space"/>
    <property type="evidence" value="ECO:0007669"/>
    <property type="project" value="InterPro"/>
</dbReference>
<dbReference type="NCBIfam" id="NF037995">
    <property type="entry name" value="TRAP_S1"/>
    <property type="match status" value="1"/>
</dbReference>
<feature type="chain" id="PRO_5041601165" evidence="6">
    <location>
        <begin position="24"/>
        <end position="323"/>
    </location>
</feature>
<dbReference type="InterPro" id="IPR018389">
    <property type="entry name" value="DctP_fam"/>
</dbReference>
<dbReference type="AlphaFoldDB" id="A0A1V0GV03"/>
<dbReference type="InterPro" id="IPR004682">
    <property type="entry name" value="TRAP_DctP"/>
</dbReference>
<dbReference type="RefSeq" id="WP_080622131.1">
    <property type="nucleotide sequence ID" value="NZ_CAWMZI010000001.1"/>
</dbReference>
<dbReference type="CDD" id="cd13672">
    <property type="entry name" value="PBP2_TRAP_Siap"/>
    <property type="match status" value="1"/>
</dbReference>
<keyword evidence="4 6" id="KW-0732">Signal</keyword>
<evidence type="ECO:0000256" key="5">
    <source>
        <dbReference type="ARBA" id="ARBA00022764"/>
    </source>
</evidence>
<keyword evidence="9" id="KW-1185">Reference proteome</keyword>
<dbReference type="Proteomes" id="UP000272010">
    <property type="component" value="Chromosome"/>
</dbReference>
<sequence>MKFTIKTILGAAALMASAAVAQAQTALKWAHVYETSEPFHTESVWAAEEIAKRTDGRYKIDVFPASQLGKEADLNQGLRLGTVDIIISGSSFASRDYKPIGVTYYPYIFRDPSHLIAYTKSDVFKRLAQGYEEASGNHITAVTYYGTRHTTANKEIKTCADLNGVKMRVPDVPAYLAMPRACGANTTPIAFAEVYLALQNGTVDAQENPLTTIEAKKFYEVQKNIALTGHIVDHLNTVVSQTLWASLSDEDKQIFSEVMLEAAERATKIVEEREAALVDKFKGMGLTVTDVDKADFEKTVLEQQPVESFGYNLKDWEDIRAVQ</sequence>
<evidence type="ECO:0000313" key="9">
    <source>
        <dbReference type="Proteomes" id="UP000191257"/>
    </source>
</evidence>
<reference evidence="9" key="1">
    <citation type="submission" date="2017-03" db="EMBL/GenBank/DDBJ databases">
        <title>FDA dAtabase for Regulatory Grade micrObial Sequences (FDA-ARGOS): Supporting development and validation of Infectious Disease Dx tests.</title>
        <authorList>
            <person name="Minogue T."/>
            <person name="Wolcott M."/>
            <person name="Wasieloski L."/>
            <person name="Aguilar W."/>
            <person name="Moore D."/>
            <person name="Tallon L."/>
            <person name="Sadzewicz L."/>
            <person name="Sengamalay N."/>
            <person name="Ott S."/>
            <person name="Godinez A."/>
            <person name="Nagaraj S."/>
            <person name="Nadendla S."/>
            <person name="Geyer C."/>
            <person name="Sichtig H."/>
        </authorList>
    </citation>
    <scope>NUCLEOTIDE SEQUENCE [LARGE SCALE GENOMIC DNA]</scope>
    <source>
        <strain evidence="9">FDAARGOS_252</strain>
    </source>
</reference>
<evidence type="ECO:0000313" key="10">
    <source>
        <dbReference type="Proteomes" id="UP000272010"/>
    </source>
</evidence>
<evidence type="ECO:0000313" key="8">
    <source>
        <dbReference type="EMBL" id="AYF00591.1"/>
    </source>
</evidence>
<evidence type="ECO:0000256" key="1">
    <source>
        <dbReference type="ARBA" id="ARBA00004418"/>
    </source>
</evidence>
<comment type="similarity">
    <text evidence="2">Belongs to the bacterial solute-binding protein 7 family.</text>
</comment>
<comment type="subcellular location">
    <subcellularLocation>
        <location evidence="1">Periplasm</location>
    </subcellularLocation>
</comment>
<dbReference type="STRING" id="147645.A6J80_15875"/>
<evidence type="ECO:0000256" key="3">
    <source>
        <dbReference type="ARBA" id="ARBA00022448"/>
    </source>
</evidence>
<gene>
    <name evidence="7" type="ORF">A6J80_15875</name>
    <name evidence="8" type="ORF">PY32053_00917</name>
</gene>